<sequence>MLVVLITGSRLRWLGPRITYYNQAPQQNCLESLGQNLFCKGFADAMLGIVLAAVKIETKVEKCMF</sequence>
<dbReference type="Proteomes" id="UP001148312">
    <property type="component" value="Unassembled WGS sequence"/>
</dbReference>
<evidence type="ECO:0000313" key="1">
    <source>
        <dbReference type="EMBL" id="KAJ5495670.1"/>
    </source>
</evidence>
<comment type="caution">
    <text evidence="1">The sequence shown here is derived from an EMBL/GenBank/DDBJ whole genome shotgun (WGS) entry which is preliminary data.</text>
</comment>
<proteinExistence type="predicted"/>
<name>A0A9X0C2Z3_9EURO</name>
<dbReference type="AlphaFoldDB" id="A0A9X0C2Z3"/>
<dbReference type="GeneID" id="81620639"/>
<dbReference type="RefSeq" id="XP_056794683.1">
    <property type="nucleotide sequence ID" value="XM_056930390.1"/>
</dbReference>
<organism evidence="1 2">
    <name type="scientific">Penicillium diatomitis</name>
    <dbReference type="NCBI Taxonomy" id="2819901"/>
    <lineage>
        <taxon>Eukaryota</taxon>
        <taxon>Fungi</taxon>
        <taxon>Dikarya</taxon>
        <taxon>Ascomycota</taxon>
        <taxon>Pezizomycotina</taxon>
        <taxon>Eurotiomycetes</taxon>
        <taxon>Eurotiomycetidae</taxon>
        <taxon>Eurotiales</taxon>
        <taxon>Aspergillaceae</taxon>
        <taxon>Penicillium</taxon>
    </lineage>
</organism>
<dbReference type="EMBL" id="JAPWDQ010000001">
    <property type="protein sequence ID" value="KAJ5495670.1"/>
    <property type="molecule type" value="Genomic_DNA"/>
</dbReference>
<evidence type="ECO:0000313" key="2">
    <source>
        <dbReference type="Proteomes" id="UP001148312"/>
    </source>
</evidence>
<gene>
    <name evidence="1" type="ORF">N7539_000786</name>
</gene>
<reference evidence="1" key="1">
    <citation type="submission" date="2022-12" db="EMBL/GenBank/DDBJ databases">
        <authorList>
            <person name="Petersen C."/>
        </authorList>
    </citation>
    <scope>NUCLEOTIDE SEQUENCE</scope>
    <source>
        <strain evidence="1">IBT 30728</strain>
    </source>
</reference>
<protein>
    <submittedName>
        <fullName evidence="1">Uncharacterized protein</fullName>
    </submittedName>
</protein>
<keyword evidence="2" id="KW-1185">Reference proteome</keyword>
<reference evidence="1" key="2">
    <citation type="journal article" date="2023" name="IMA Fungus">
        <title>Comparative genomic study of the Penicillium genus elucidates a diverse pangenome and 15 lateral gene transfer events.</title>
        <authorList>
            <person name="Petersen C."/>
            <person name="Sorensen T."/>
            <person name="Nielsen M.R."/>
            <person name="Sondergaard T.E."/>
            <person name="Sorensen J.L."/>
            <person name="Fitzpatrick D.A."/>
            <person name="Frisvad J.C."/>
            <person name="Nielsen K.L."/>
        </authorList>
    </citation>
    <scope>NUCLEOTIDE SEQUENCE</scope>
    <source>
        <strain evidence="1">IBT 30728</strain>
    </source>
</reference>
<accession>A0A9X0C2Z3</accession>